<keyword evidence="2" id="KW-0687">Ribonucleoprotein</keyword>
<organism evidence="2 3">
    <name type="scientific">Chromatocurvus halotolerans</name>
    <dbReference type="NCBI Taxonomy" id="1132028"/>
    <lineage>
        <taxon>Bacteria</taxon>
        <taxon>Pseudomonadati</taxon>
        <taxon>Pseudomonadota</taxon>
        <taxon>Gammaproteobacteria</taxon>
        <taxon>Cellvibrionales</taxon>
        <taxon>Halieaceae</taxon>
        <taxon>Chromatocurvus</taxon>
    </lineage>
</organism>
<sequence>MKKRKVVDASGLSIDRLANLVAVQLFNDDNLQSRPSSESHERIVIVNVDRMLLPESKMVAIDTRLADYRSQLYLGRTQALAKKSFLTYVEKSVKTQLLREGLPAHRLRSLFLQSGPLKTRRGKGRQKSISNEPDQKTVEKNMAFNEESRKQIKDVVDESISESVLSTNGDLRNEFNRVDISLAAILAMVQNSGTDKPSPTIDEIEKAQKKLQQWTDALSAKNG</sequence>
<dbReference type="AlphaFoldDB" id="A0A4R2KK36"/>
<gene>
    <name evidence="2" type="ORF">EV688_1242</name>
</gene>
<evidence type="ECO:0000313" key="2">
    <source>
        <dbReference type="EMBL" id="TCO70989.1"/>
    </source>
</evidence>
<feature type="region of interest" description="Disordered" evidence="1">
    <location>
        <begin position="117"/>
        <end position="136"/>
    </location>
</feature>
<accession>A0A4R2KK36</accession>
<dbReference type="GO" id="GO:0003735">
    <property type="term" value="F:structural constituent of ribosome"/>
    <property type="evidence" value="ECO:0007669"/>
    <property type="project" value="InterPro"/>
</dbReference>
<dbReference type="InterPro" id="IPR036899">
    <property type="entry name" value="Ribosomal_uL13_sf"/>
</dbReference>
<evidence type="ECO:0000256" key="1">
    <source>
        <dbReference type="SAM" id="MobiDB-lite"/>
    </source>
</evidence>
<dbReference type="SUPFAM" id="SSF52161">
    <property type="entry name" value="Ribosomal protein L13"/>
    <property type="match status" value="1"/>
</dbReference>
<reference evidence="2 3" key="1">
    <citation type="submission" date="2019-03" db="EMBL/GenBank/DDBJ databases">
        <title>Genomic Encyclopedia of Type Strains, Phase IV (KMG-IV): sequencing the most valuable type-strain genomes for metagenomic binning, comparative biology and taxonomic classification.</title>
        <authorList>
            <person name="Goeker M."/>
        </authorList>
    </citation>
    <scope>NUCLEOTIDE SEQUENCE [LARGE SCALE GENOMIC DNA]</scope>
    <source>
        <strain evidence="2 3">DSM 23344</strain>
    </source>
</reference>
<evidence type="ECO:0000313" key="3">
    <source>
        <dbReference type="Proteomes" id="UP000294980"/>
    </source>
</evidence>
<proteinExistence type="predicted"/>
<comment type="caution">
    <text evidence="2">The sequence shown here is derived from an EMBL/GenBank/DDBJ whole genome shotgun (WGS) entry which is preliminary data.</text>
</comment>
<name>A0A4R2KK36_9GAMM</name>
<dbReference type="Gene3D" id="3.90.1180.10">
    <property type="entry name" value="Ribosomal protein L13"/>
    <property type="match status" value="1"/>
</dbReference>
<dbReference type="GO" id="GO:0005840">
    <property type="term" value="C:ribosome"/>
    <property type="evidence" value="ECO:0007669"/>
    <property type="project" value="UniProtKB-KW"/>
</dbReference>
<dbReference type="EMBL" id="SLWX01000024">
    <property type="protein sequence ID" value="TCO70989.1"/>
    <property type="molecule type" value="Genomic_DNA"/>
</dbReference>
<dbReference type="Proteomes" id="UP000294980">
    <property type="component" value="Unassembled WGS sequence"/>
</dbReference>
<keyword evidence="3" id="KW-1185">Reference proteome</keyword>
<dbReference type="GO" id="GO:0006412">
    <property type="term" value="P:translation"/>
    <property type="evidence" value="ECO:0007669"/>
    <property type="project" value="InterPro"/>
</dbReference>
<protein>
    <submittedName>
        <fullName evidence="2">Ribosomal protein L13</fullName>
    </submittedName>
</protein>
<keyword evidence="2" id="KW-0689">Ribosomal protein</keyword>